<evidence type="ECO:0000313" key="2">
    <source>
        <dbReference type="EMBL" id="SHG29874.1"/>
    </source>
</evidence>
<dbReference type="InterPro" id="IPR017853">
    <property type="entry name" value="GH"/>
</dbReference>
<dbReference type="CDD" id="cd11336">
    <property type="entry name" value="AmyAc_MTSase"/>
    <property type="match status" value="1"/>
</dbReference>
<dbReference type="Proteomes" id="UP000184485">
    <property type="component" value="Unassembled WGS sequence"/>
</dbReference>
<dbReference type="PANTHER" id="PTHR10357:SF216">
    <property type="entry name" value="MALTOOLIGOSYL TREHALOSE SYNTHASE-RELATED"/>
    <property type="match status" value="1"/>
</dbReference>
<dbReference type="GO" id="GO:0030980">
    <property type="term" value="P:alpha-glucan catabolic process"/>
    <property type="evidence" value="ECO:0007669"/>
    <property type="project" value="TreeGrafter"/>
</dbReference>
<dbReference type="InterPro" id="IPR013797">
    <property type="entry name" value="Maltooligo_trehalose_synth_4"/>
</dbReference>
<dbReference type="EMBL" id="FQUP01000004">
    <property type="protein sequence ID" value="SHG29874.1"/>
    <property type="molecule type" value="Genomic_DNA"/>
</dbReference>
<dbReference type="SMART" id="SM00642">
    <property type="entry name" value="Aamy"/>
    <property type="match status" value="1"/>
</dbReference>
<evidence type="ECO:0000313" key="3">
    <source>
        <dbReference type="Proteomes" id="UP000184485"/>
    </source>
</evidence>
<dbReference type="Gene3D" id="1.10.10.470">
    <property type="entry name" value="Maltooligosyl trehalose synthase, domain 4"/>
    <property type="match status" value="1"/>
</dbReference>
<dbReference type="InterPro" id="IPR006047">
    <property type="entry name" value="GH13_cat_dom"/>
</dbReference>
<feature type="domain" description="Glycosyl hydrolase family 13 catalytic" evidence="1">
    <location>
        <begin position="42"/>
        <end position="767"/>
    </location>
</feature>
<dbReference type="OrthoDB" id="9761577at2"/>
<sequence length="867" mass="93895">MTSRMEGARPVDGAANAGPDFASPLGLVRATYRVQFNAEFTFEDAERLSPYFSALGISHLYASPIFRARAGSAHGYDMVDPTEISDELGGEAGFRSMAATLAANGIGIILDIVPNHMAADGANPYWIDVLEFGADAVSAPIFDIDFSRRIALPWLGDDAAAIEKLAYDEAAGRVTAIVAGNAVPLRPRSIAALLDRVGAMEAALAWRVVDRGKADPEAIDTARVALRAAAAAMSDSFERALDKADLNAVHAEQHWQAVPWRQTESLNYRRFFEVSHLLGVCIEDETVFEIVHCLPLALLREGLVQGLRVDHVDGLADPAAYCVQLREATGPEALILIEKILGHDEALRPWPIDGTTGYERLNLINEAFVSANGRTAFQSYLEARGWLSGSPLARIAAAKTEVVEKSFKPELARLLESAAAMLGDDAPVASVLEAAVVALLSAFPVYRSYLVGLPASPEDDALWREAEARAKRDAPGVAPVLVRLVEAALRAPGLDAARFRRLFQQLSGPAMAKGFEDTELYRSVALASVNEVGSDLVAPPRSDDELHAAFAAFGPRGLTPLATHDTKRGADTRARLNLLSHFPERWIRLVEGWEAQHADLKAEAGPDDLDLWFIYQTLFAAWPLPVDRARGYFEKAMREAKRHSGWTDPDETYEAALHDFVALLIAGSEGAPFRAELEAFLAETAPIAATNSLSQTLLQLTLPGIPDIYRGTELADFSLVDPDNRRPVSWERREALLSSPVSAVPPMAEDEERAAKLSATRSLLALRARNPDIFASPYQAERVSDGWFAFSRRGSAAELVVAVPLTPEAMASESVVFNDHQLNGSWRNPMGGDSETAVQGGRVLIDTTVPVLVLTRAIEGGATEPRP</sequence>
<name>A0A1M5IND2_9HYPH</name>
<dbReference type="Gene3D" id="3.20.20.80">
    <property type="entry name" value="Glycosidases"/>
    <property type="match status" value="3"/>
</dbReference>
<dbReference type="NCBIfam" id="TIGR02401">
    <property type="entry name" value="trehalose_TreY"/>
    <property type="match status" value="1"/>
</dbReference>
<accession>A0A1M5IND2</accession>
<evidence type="ECO:0000259" key="1">
    <source>
        <dbReference type="SMART" id="SM00642"/>
    </source>
</evidence>
<organism evidence="2 3">
    <name type="scientific">Kaistia soli DSM 19436</name>
    <dbReference type="NCBI Taxonomy" id="1122133"/>
    <lineage>
        <taxon>Bacteria</taxon>
        <taxon>Pseudomonadati</taxon>
        <taxon>Pseudomonadota</taxon>
        <taxon>Alphaproteobacteria</taxon>
        <taxon>Hyphomicrobiales</taxon>
        <taxon>Kaistiaceae</taxon>
        <taxon>Kaistia</taxon>
    </lineage>
</organism>
<proteinExistence type="predicted"/>
<keyword evidence="3" id="KW-1185">Reference proteome</keyword>
<dbReference type="GO" id="GO:0047470">
    <property type="term" value="F:(1,4)-alpha-D-glucan 1-alpha-D-glucosylmutase activity"/>
    <property type="evidence" value="ECO:0007669"/>
    <property type="project" value="TreeGrafter"/>
</dbReference>
<reference evidence="2 3" key="1">
    <citation type="submission" date="2016-11" db="EMBL/GenBank/DDBJ databases">
        <authorList>
            <person name="Jaros S."/>
            <person name="Januszkiewicz K."/>
            <person name="Wedrychowicz H."/>
        </authorList>
    </citation>
    <scope>NUCLEOTIDE SEQUENCE [LARGE SCALE GENOMIC DNA]</scope>
    <source>
        <strain evidence="2 3">DSM 19436</strain>
    </source>
</reference>
<dbReference type="SUPFAM" id="SSF51445">
    <property type="entry name" value="(Trans)glycosidases"/>
    <property type="match status" value="1"/>
</dbReference>
<dbReference type="RefSeq" id="WP_084527620.1">
    <property type="nucleotide sequence ID" value="NZ_FQUP01000004.1"/>
</dbReference>
<dbReference type="GO" id="GO:0005992">
    <property type="term" value="P:trehalose biosynthetic process"/>
    <property type="evidence" value="ECO:0007669"/>
    <property type="project" value="TreeGrafter"/>
</dbReference>
<gene>
    <name evidence="2" type="ORF">SAMN02745157_3951</name>
</gene>
<protein>
    <submittedName>
        <fullName evidence="2">Maltooligosyl trehalose synthase</fullName>
    </submittedName>
</protein>
<dbReference type="PANTHER" id="PTHR10357">
    <property type="entry name" value="ALPHA-AMYLASE FAMILY MEMBER"/>
    <property type="match status" value="1"/>
</dbReference>
<dbReference type="STRING" id="1122133.SAMN02745157_3951"/>
<dbReference type="InterPro" id="IPR012767">
    <property type="entry name" value="Trehalose_TreY"/>
</dbReference>
<dbReference type="Pfam" id="PF00128">
    <property type="entry name" value="Alpha-amylase"/>
    <property type="match status" value="1"/>
</dbReference>
<dbReference type="AlphaFoldDB" id="A0A1M5IND2"/>